<name>A0A143DC66_9PROT</name>
<keyword evidence="3" id="KW-0808">Transferase</keyword>
<evidence type="ECO:0000313" key="4">
    <source>
        <dbReference type="Proteomes" id="UP000076066"/>
    </source>
</evidence>
<protein>
    <submittedName>
        <fullName evidence="3">Glycosyl transferase family 1</fullName>
    </submittedName>
</protein>
<evidence type="ECO:0000259" key="2">
    <source>
        <dbReference type="Pfam" id="PF13477"/>
    </source>
</evidence>
<dbReference type="SUPFAM" id="SSF53756">
    <property type="entry name" value="UDP-Glycosyltransferase/glycogen phosphorylase"/>
    <property type="match status" value="1"/>
</dbReference>
<proteinExistence type="predicted"/>
<dbReference type="Proteomes" id="UP000076066">
    <property type="component" value="Chromosome"/>
</dbReference>
<dbReference type="InterPro" id="IPR028098">
    <property type="entry name" value="Glyco_trans_4-like_N"/>
</dbReference>
<evidence type="ECO:0000313" key="3">
    <source>
        <dbReference type="EMBL" id="AMW34246.1"/>
    </source>
</evidence>
<keyword evidence="4" id="KW-1185">Reference proteome</keyword>
<organism evidence="3 4">
    <name type="scientific">Haematospirillum jordaniae</name>
    <dbReference type="NCBI Taxonomy" id="1549855"/>
    <lineage>
        <taxon>Bacteria</taxon>
        <taxon>Pseudomonadati</taxon>
        <taxon>Pseudomonadota</taxon>
        <taxon>Alphaproteobacteria</taxon>
        <taxon>Rhodospirillales</taxon>
        <taxon>Novispirillaceae</taxon>
        <taxon>Haematospirillum</taxon>
    </lineage>
</organism>
<dbReference type="Pfam" id="PF13477">
    <property type="entry name" value="Glyco_trans_4_2"/>
    <property type="match status" value="1"/>
</dbReference>
<dbReference type="KEGG" id="hjo:AY555_02570"/>
<dbReference type="AlphaFoldDB" id="A0A143DC66"/>
<evidence type="ECO:0000259" key="1">
    <source>
        <dbReference type="Pfam" id="PF00534"/>
    </source>
</evidence>
<feature type="domain" description="Glycosyltransferase subfamily 4-like N-terminal" evidence="2">
    <location>
        <begin position="4"/>
        <end position="139"/>
    </location>
</feature>
<dbReference type="Gene3D" id="3.40.50.2000">
    <property type="entry name" value="Glycogen Phosphorylase B"/>
    <property type="match status" value="2"/>
</dbReference>
<dbReference type="EMBL" id="CP014525">
    <property type="protein sequence ID" value="AMW34246.1"/>
    <property type="molecule type" value="Genomic_DNA"/>
</dbReference>
<gene>
    <name evidence="3" type="ORF">AY555_02570</name>
</gene>
<dbReference type="OrthoDB" id="9790710at2"/>
<accession>A0A143DC66</accession>
<dbReference type="InterPro" id="IPR001296">
    <property type="entry name" value="Glyco_trans_1"/>
</dbReference>
<dbReference type="STRING" id="1549855.AY555_02570"/>
<dbReference type="GO" id="GO:0016757">
    <property type="term" value="F:glycosyltransferase activity"/>
    <property type="evidence" value="ECO:0007669"/>
    <property type="project" value="InterPro"/>
</dbReference>
<dbReference type="CDD" id="cd03808">
    <property type="entry name" value="GT4_CapM-like"/>
    <property type="match status" value="1"/>
</dbReference>
<feature type="domain" description="Glycosyl transferase family 1" evidence="1">
    <location>
        <begin position="188"/>
        <end position="348"/>
    </location>
</feature>
<reference evidence="3 4" key="1">
    <citation type="submission" date="2016-02" db="EMBL/GenBank/DDBJ databases">
        <title>Complete Genome of H5569, the type strain of the newly described species Haematospirillium jordaniae.</title>
        <authorList>
            <person name="Nicholson A.C."/>
            <person name="Humrighouse B.W."/>
            <person name="Loparov V."/>
            <person name="McQuiston J.R."/>
        </authorList>
    </citation>
    <scope>NUCLEOTIDE SEQUENCE [LARGE SCALE GENOMIC DNA]</scope>
    <source>
        <strain evidence="3 4">H5569</strain>
    </source>
</reference>
<dbReference type="Pfam" id="PF00534">
    <property type="entry name" value="Glycos_transf_1"/>
    <property type="match status" value="1"/>
</dbReference>
<dbReference type="PANTHER" id="PTHR12526:SF638">
    <property type="entry name" value="SPORE COAT PROTEIN SA"/>
    <property type="match status" value="1"/>
</dbReference>
<dbReference type="PANTHER" id="PTHR12526">
    <property type="entry name" value="GLYCOSYLTRANSFERASE"/>
    <property type="match status" value="1"/>
</dbReference>
<sequence length="378" mass="41129">MLIVLFIVNSPEFFLSHRLPLAIAAKSAGYEVQIATGPGEACHKIVELGFRHHLLPMSRSGRNPLFELKALWGIHRVMRTIRPALVHLVTIKPVIYGGLMARLTRVPAMVAAISGLGTMFTGRTQVRSWMRCSVEWLYRLALGHVNAKVIFQNPDDRAALLGMGAVREEKTALIKGSGVLLAAYSVRPEPEGMPVVTFAARLLKDKGVQEFVDAARRIKARGIAARFLLAGSPDPGNLTSVPESELSLWIKEGIVEVLGYQSDIPSLFSNSNIIVLPSYREGLPKVLIEAAACGRAVVTTDVPGCRDAIVPGKTGVLVPVRDSGALADAIQFLIEDSVKRRQMGAEGRAFAEREFAIEQVIDAHLTIYKELLADGVNQ</sequence>